<accession>A0A5C4JUW0</accession>
<dbReference type="PANTHER" id="PTHR43569">
    <property type="entry name" value="AMIDOHYDROLASE"/>
    <property type="match status" value="1"/>
</dbReference>
<dbReference type="InterPro" id="IPR006680">
    <property type="entry name" value="Amidohydro-rel"/>
</dbReference>
<dbReference type="EMBL" id="VCLB01000002">
    <property type="protein sequence ID" value="TNB49014.1"/>
    <property type="molecule type" value="Genomic_DNA"/>
</dbReference>
<dbReference type="Proteomes" id="UP000307874">
    <property type="component" value="Unassembled WGS sequence"/>
</dbReference>
<proteinExistence type="inferred from homology"/>
<dbReference type="SUPFAM" id="SSF51556">
    <property type="entry name" value="Metallo-dependent hydrolases"/>
    <property type="match status" value="1"/>
</dbReference>
<feature type="domain" description="Amidohydrolase-related" evidence="2">
    <location>
        <begin position="4"/>
        <end position="274"/>
    </location>
</feature>
<evidence type="ECO:0000313" key="4">
    <source>
        <dbReference type="Proteomes" id="UP000307874"/>
    </source>
</evidence>
<evidence type="ECO:0000313" key="3">
    <source>
        <dbReference type="EMBL" id="TNB49014.1"/>
    </source>
</evidence>
<dbReference type="GO" id="GO:0016787">
    <property type="term" value="F:hydrolase activity"/>
    <property type="evidence" value="ECO:0007669"/>
    <property type="project" value="UniProtKB-KW"/>
</dbReference>
<keyword evidence="3" id="KW-0378">Hydrolase</keyword>
<sequence>MRIIDTHLHLVYKDRFSYPWLKEAPALDRQATAEDYFARAEKLGIEKALHMEVDVAENDMEAESAFIVGAHERIAGAIAAGRPESPDFPAYLERIAAIDGVKGLRRVLHIMPDELSQSEIFVENIRRLAAHDMTFDLCVLARQLPLAIDLARKCPEVQFVLDHCGVPDIENDGLDPWRDHIGEIAKLANVTAKISGVIAYGGADWSVESLRPYVGHVLDTFTFDRVVWGSDFPVCTLFASLEDWVAASKELVADASTDEQKKLFSVNAEKVYRL</sequence>
<organism evidence="3 4">
    <name type="scientific">Martelella lutilitoris</name>
    <dbReference type="NCBI Taxonomy" id="2583532"/>
    <lineage>
        <taxon>Bacteria</taxon>
        <taxon>Pseudomonadati</taxon>
        <taxon>Pseudomonadota</taxon>
        <taxon>Alphaproteobacteria</taxon>
        <taxon>Hyphomicrobiales</taxon>
        <taxon>Aurantimonadaceae</taxon>
        <taxon>Martelella</taxon>
    </lineage>
</organism>
<comment type="similarity">
    <text evidence="1">Belongs to the metallo-dependent hydrolases superfamily.</text>
</comment>
<dbReference type="InterPro" id="IPR032466">
    <property type="entry name" value="Metal_Hydrolase"/>
</dbReference>
<protein>
    <submittedName>
        <fullName evidence="3">Amidohydrolase</fullName>
    </submittedName>
</protein>
<keyword evidence="4" id="KW-1185">Reference proteome</keyword>
<evidence type="ECO:0000256" key="1">
    <source>
        <dbReference type="ARBA" id="ARBA00038310"/>
    </source>
</evidence>
<reference evidence="3 4" key="1">
    <citation type="submission" date="2019-06" db="EMBL/GenBank/DDBJ databases">
        <title>Martelella lutilitoris sp. nov., isolated from a tidal mudflat.</title>
        <authorList>
            <person name="Kim Y.-J."/>
        </authorList>
    </citation>
    <scope>NUCLEOTIDE SEQUENCE [LARGE SCALE GENOMIC DNA]</scope>
    <source>
        <strain evidence="3 4">GH2-6</strain>
    </source>
</reference>
<dbReference type="OrthoDB" id="9787654at2"/>
<evidence type="ECO:0000259" key="2">
    <source>
        <dbReference type="Pfam" id="PF04909"/>
    </source>
</evidence>
<dbReference type="RefSeq" id="WP_138747049.1">
    <property type="nucleotide sequence ID" value="NZ_VCLB01000002.1"/>
</dbReference>
<dbReference type="Pfam" id="PF04909">
    <property type="entry name" value="Amidohydro_2"/>
    <property type="match status" value="1"/>
</dbReference>
<dbReference type="Gene3D" id="3.20.20.140">
    <property type="entry name" value="Metal-dependent hydrolases"/>
    <property type="match status" value="1"/>
</dbReference>
<dbReference type="InterPro" id="IPR052350">
    <property type="entry name" value="Metallo-dep_Lactonases"/>
</dbReference>
<comment type="caution">
    <text evidence="3">The sequence shown here is derived from an EMBL/GenBank/DDBJ whole genome shotgun (WGS) entry which is preliminary data.</text>
</comment>
<dbReference type="PANTHER" id="PTHR43569:SF2">
    <property type="entry name" value="AMIDOHYDROLASE-RELATED DOMAIN-CONTAINING PROTEIN"/>
    <property type="match status" value="1"/>
</dbReference>
<gene>
    <name evidence="3" type="ORF">FF124_03190</name>
</gene>
<dbReference type="AlphaFoldDB" id="A0A5C4JUW0"/>
<name>A0A5C4JUW0_9HYPH</name>